<comment type="caution">
    <text evidence="4">The sequence shown here is derived from an EMBL/GenBank/DDBJ whole genome shotgun (WGS) entry which is preliminary data.</text>
</comment>
<dbReference type="InterPro" id="IPR002110">
    <property type="entry name" value="Ankyrin_rpt"/>
</dbReference>
<dbReference type="InterPro" id="IPR036770">
    <property type="entry name" value="Ankyrin_rpt-contain_sf"/>
</dbReference>
<evidence type="ECO:0000313" key="4">
    <source>
        <dbReference type="EMBL" id="CAE7364051.1"/>
    </source>
</evidence>
<accession>A0A812PIN6</accession>
<name>A0A812PIN6_9DINO</name>
<dbReference type="PANTHER" id="PTHR24166">
    <property type="entry name" value="ROLLING PEBBLES, ISOFORM B"/>
    <property type="match status" value="1"/>
</dbReference>
<dbReference type="InterPro" id="IPR050889">
    <property type="entry name" value="Dendritic_Spine_Reg/Scaffold"/>
</dbReference>
<feature type="repeat" description="ANK" evidence="3">
    <location>
        <begin position="184"/>
        <end position="216"/>
    </location>
</feature>
<protein>
    <submittedName>
        <fullName evidence="4">ASB2 protein</fullName>
    </submittedName>
</protein>
<keyword evidence="2 3" id="KW-0040">ANK repeat</keyword>
<evidence type="ECO:0000256" key="2">
    <source>
        <dbReference type="ARBA" id="ARBA00023043"/>
    </source>
</evidence>
<dbReference type="Pfam" id="PF12796">
    <property type="entry name" value="Ank_2"/>
    <property type="match status" value="2"/>
</dbReference>
<dbReference type="Gene3D" id="1.25.40.20">
    <property type="entry name" value="Ankyrin repeat-containing domain"/>
    <property type="match status" value="2"/>
</dbReference>
<sequence>MLRVFKASGEEALAIEFQDFVNKQAEEPVRAIAVKRHLQHLCGQTRFKQRLVLPDGQMLLDDTVLDGPLDVQLILQAFEPSSRDQIAQLQEAACENKIAAMQQLLERPQDPDLELGERSPPALFFACHFGCTEAVRLLMEANADKNRAMNDGTTPLLVAIAEGHLEIVRLLLEADADKDAGDSYGRTPMFAASYYGHLEVLILLLEAEADKDAADTDGRTPIFAASQGGYAEVVRRLLEAKADKDRPDSYGRTPLFMASQQFHIDGNLTILQLLMEADANEDTPTLAA</sequence>
<dbReference type="OrthoDB" id="539213at2759"/>
<dbReference type="PROSITE" id="PS50297">
    <property type="entry name" value="ANK_REP_REGION"/>
    <property type="match status" value="3"/>
</dbReference>
<evidence type="ECO:0000256" key="1">
    <source>
        <dbReference type="ARBA" id="ARBA00022737"/>
    </source>
</evidence>
<keyword evidence="1" id="KW-0677">Repeat</keyword>
<keyword evidence="5" id="KW-1185">Reference proteome</keyword>
<reference evidence="4" key="1">
    <citation type="submission" date="2021-02" db="EMBL/GenBank/DDBJ databases">
        <authorList>
            <person name="Dougan E. K."/>
            <person name="Rhodes N."/>
            <person name="Thang M."/>
            <person name="Chan C."/>
        </authorList>
    </citation>
    <scope>NUCLEOTIDE SEQUENCE</scope>
</reference>
<feature type="repeat" description="ANK" evidence="3">
    <location>
        <begin position="151"/>
        <end position="183"/>
    </location>
</feature>
<dbReference type="Proteomes" id="UP000604046">
    <property type="component" value="Unassembled WGS sequence"/>
</dbReference>
<dbReference type="PROSITE" id="PS50088">
    <property type="entry name" value="ANK_REPEAT"/>
    <property type="match status" value="4"/>
</dbReference>
<dbReference type="AlphaFoldDB" id="A0A812PIN6"/>
<proteinExistence type="predicted"/>
<feature type="repeat" description="ANK" evidence="3">
    <location>
        <begin position="217"/>
        <end position="249"/>
    </location>
</feature>
<gene>
    <name evidence="4" type="primary">ASB2</name>
    <name evidence="4" type="ORF">SNAT2548_LOCUS19687</name>
</gene>
<feature type="repeat" description="ANK" evidence="3">
    <location>
        <begin position="250"/>
        <end position="286"/>
    </location>
</feature>
<dbReference type="PANTHER" id="PTHR24166:SF48">
    <property type="entry name" value="PROTEIN VAPYRIN"/>
    <property type="match status" value="1"/>
</dbReference>
<dbReference type="SUPFAM" id="SSF48403">
    <property type="entry name" value="Ankyrin repeat"/>
    <property type="match status" value="1"/>
</dbReference>
<dbReference type="SMART" id="SM00248">
    <property type="entry name" value="ANK"/>
    <property type="match status" value="6"/>
</dbReference>
<evidence type="ECO:0000313" key="5">
    <source>
        <dbReference type="Proteomes" id="UP000604046"/>
    </source>
</evidence>
<organism evidence="4 5">
    <name type="scientific">Symbiodinium natans</name>
    <dbReference type="NCBI Taxonomy" id="878477"/>
    <lineage>
        <taxon>Eukaryota</taxon>
        <taxon>Sar</taxon>
        <taxon>Alveolata</taxon>
        <taxon>Dinophyceae</taxon>
        <taxon>Suessiales</taxon>
        <taxon>Symbiodiniaceae</taxon>
        <taxon>Symbiodinium</taxon>
    </lineage>
</organism>
<evidence type="ECO:0000256" key="3">
    <source>
        <dbReference type="PROSITE-ProRule" id="PRU00023"/>
    </source>
</evidence>
<dbReference type="EMBL" id="CAJNDS010002187">
    <property type="protein sequence ID" value="CAE7364051.1"/>
    <property type="molecule type" value="Genomic_DNA"/>
</dbReference>